<dbReference type="Proteomes" id="UP000005297">
    <property type="component" value="Unassembled WGS sequence"/>
</dbReference>
<evidence type="ECO:0000259" key="2">
    <source>
        <dbReference type="PROSITE" id="PS50125"/>
    </source>
</evidence>
<organism evidence="4 5">
    <name type="scientific">Mariprofundus ferrooxydans PV-1</name>
    <dbReference type="NCBI Taxonomy" id="314345"/>
    <lineage>
        <taxon>Bacteria</taxon>
        <taxon>Pseudomonadati</taxon>
        <taxon>Pseudomonadota</taxon>
        <taxon>Candidatius Mariprofundia</taxon>
        <taxon>Mariprofundales</taxon>
        <taxon>Mariprofundaceae</taxon>
        <taxon>Mariprofundus</taxon>
    </lineage>
</organism>
<dbReference type="SUPFAM" id="SSF158472">
    <property type="entry name" value="HAMP domain-like"/>
    <property type="match status" value="1"/>
</dbReference>
<keyword evidence="1" id="KW-0472">Membrane</keyword>
<dbReference type="PANTHER" id="PTHR43081">
    <property type="entry name" value="ADENYLATE CYCLASE, TERMINAL-DIFFERENTIATION SPECIFIC-RELATED"/>
    <property type="match status" value="1"/>
</dbReference>
<dbReference type="CDD" id="cd06225">
    <property type="entry name" value="HAMP"/>
    <property type="match status" value="1"/>
</dbReference>
<dbReference type="GO" id="GO:0004016">
    <property type="term" value="F:adenylate cyclase activity"/>
    <property type="evidence" value="ECO:0007669"/>
    <property type="project" value="UniProtKB-ARBA"/>
</dbReference>
<dbReference type="STRING" id="314344.AL013_03035"/>
<dbReference type="PROSITE" id="PS50885">
    <property type="entry name" value="HAMP"/>
    <property type="match status" value="1"/>
</dbReference>
<dbReference type="GO" id="GO:0009190">
    <property type="term" value="P:cyclic nucleotide biosynthetic process"/>
    <property type="evidence" value="ECO:0007669"/>
    <property type="project" value="InterPro"/>
</dbReference>
<dbReference type="GO" id="GO:0016020">
    <property type="term" value="C:membrane"/>
    <property type="evidence" value="ECO:0007669"/>
    <property type="project" value="InterPro"/>
</dbReference>
<dbReference type="Pfam" id="PF00672">
    <property type="entry name" value="HAMP"/>
    <property type="match status" value="1"/>
</dbReference>
<name>Q0EX80_9PROT</name>
<keyword evidence="5" id="KW-1185">Reference proteome</keyword>
<dbReference type="PROSITE" id="PS50125">
    <property type="entry name" value="GUANYLATE_CYCLASE_2"/>
    <property type="match status" value="1"/>
</dbReference>
<comment type="caution">
    <text evidence="4">The sequence shown here is derived from an EMBL/GenBank/DDBJ whole genome shotgun (WGS) entry which is preliminary data.</text>
</comment>
<reference evidence="4 5" key="1">
    <citation type="submission" date="2006-09" db="EMBL/GenBank/DDBJ databases">
        <authorList>
            <person name="Emerson D."/>
            <person name="Ferriera S."/>
            <person name="Johnson J."/>
            <person name="Kravitz S."/>
            <person name="Halpern A."/>
            <person name="Remington K."/>
            <person name="Beeson K."/>
            <person name="Tran B."/>
            <person name="Rogers Y.-H."/>
            <person name="Friedman R."/>
            <person name="Venter J.C."/>
        </authorList>
    </citation>
    <scope>NUCLEOTIDE SEQUENCE [LARGE SCALE GENOMIC DNA]</scope>
    <source>
        <strain evidence="4 5">PV-1</strain>
    </source>
</reference>
<dbReference type="InParanoid" id="Q0EX80"/>
<keyword evidence="1" id="KW-0812">Transmembrane</keyword>
<feature type="transmembrane region" description="Helical" evidence="1">
    <location>
        <begin position="133"/>
        <end position="152"/>
    </location>
</feature>
<sequence length="443" mass="49200">MLLSITAVERDAWASSESEQSRLLTVLLGDELKMPMMANSRAEVDSLINGFMYQLPNIQVFLRWASGEQVNYGNTKLPAPIAALKEWPVTPSMVKGADKWYVMTIRYNTARLGDIAIYNPGKAWEAYASQIRWRMAATTLLTALLMGLLVYIMSGRVRNYLRELAQACRRVGGGDFSAHLPVRATNEFGKVFYQFNQMVSNLEQREKIHDLYGHYQRPQLVADEYDRNAHRADKQREVSILAIQVMNFHGSTLHSPQDDALHILNRYFALFEFIAHEFGGHVDHISGDEMVVVFNHPFDLKCHENQAAKAGMAIAAAATRLTDGAADAVGFRIGLAIGEVMIGYLGTGRRRQLTVAGAPVELASQLARGVESDGVIAPYGTMLVLGHGFRPKELGECPLSAGKQVRCINILPGEAYVEQEIAAVVEKAFQSFNPVDDPEDDPW</sequence>
<protein>
    <submittedName>
        <fullName evidence="4">Putative Adenylate/Guanylate Cyclase</fullName>
    </submittedName>
</protein>
<dbReference type="InterPro" id="IPR003660">
    <property type="entry name" value="HAMP_dom"/>
</dbReference>
<accession>Q0EX80</accession>
<evidence type="ECO:0000256" key="1">
    <source>
        <dbReference type="SAM" id="Phobius"/>
    </source>
</evidence>
<dbReference type="AlphaFoldDB" id="Q0EX80"/>
<feature type="domain" description="HAMP" evidence="3">
    <location>
        <begin position="155"/>
        <end position="207"/>
    </location>
</feature>
<dbReference type="HOGENOM" id="CLU_617919_0_0_0"/>
<keyword evidence="1" id="KW-1133">Transmembrane helix</keyword>
<dbReference type="PANTHER" id="PTHR43081:SF1">
    <property type="entry name" value="ADENYLATE CYCLASE, TERMINAL-DIFFERENTIATION SPECIFIC"/>
    <property type="match status" value="1"/>
</dbReference>
<dbReference type="Gene3D" id="3.30.70.1230">
    <property type="entry name" value="Nucleotide cyclase"/>
    <property type="match status" value="1"/>
</dbReference>
<dbReference type="SMART" id="SM00304">
    <property type="entry name" value="HAMP"/>
    <property type="match status" value="1"/>
</dbReference>
<dbReference type="EMBL" id="AATS01000015">
    <property type="protein sequence ID" value="EAU53910.1"/>
    <property type="molecule type" value="Genomic_DNA"/>
</dbReference>
<gene>
    <name evidence="4" type="ORF">SPV1_08231</name>
</gene>
<evidence type="ECO:0000259" key="3">
    <source>
        <dbReference type="PROSITE" id="PS50885"/>
    </source>
</evidence>
<evidence type="ECO:0000313" key="4">
    <source>
        <dbReference type="EMBL" id="EAU53910.1"/>
    </source>
</evidence>
<dbReference type="GO" id="GO:0035556">
    <property type="term" value="P:intracellular signal transduction"/>
    <property type="evidence" value="ECO:0007669"/>
    <property type="project" value="InterPro"/>
</dbReference>
<dbReference type="InterPro" id="IPR001054">
    <property type="entry name" value="A/G_cyclase"/>
</dbReference>
<feature type="domain" description="Guanylate cyclase" evidence="2">
    <location>
        <begin position="239"/>
        <end position="367"/>
    </location>
</feature>
<dbReference type="eggNOG" id="COG2114">
    <property type="taxonomic scope" value="Bacteria"/>
</dbReference>
<dbReference type="Gene3D" id="6.10.340.10">
    <property type="match status" value="1"/>
</dbReference>
<dbReference type="Pfam" id="PF00211">
    <property type="entry name" value="Guanylate_cyc"/>
    <property type="match status" value="1"/>
</dbReference>
<evidence type="ECO:0000313" key="5">
    <source>
        <dbReference type="Proteomes" id="UP000005297"/>
    </source>
</evidence>
<dbReference type="InterPro" id="IPR029787">
    <property type="entry name" value="Nucleotide_cyclase"/>
</dbReference>
<dbReference type="SUPFAM" id="SSF55073">
    <property type="entry name" value="Nucleotide cyclase"/>
    <property type="match status" value="1"/>
</dbReference>
<proteinExistence type="predicted"/>
<dbReference type="InterPro" id="IPR050697">
    <property type="entry name" value="Adenylyl/Guanylyl_Cyclase_3/4"/>
</dbReference>